<gene>
    <name evidence="2" type="ORF">SAMN04488026_101057</name>
</gene>
<keyword evidence="3" id="KW-1185">Reference proteome</keyword>
<evidence type="ECO:0000313" key="2">
    <source>
        <dbReference type="EMBL" id="SDJ00540.1"/>
    </source>
</evidence>
<dbReference type="RefSeq" id="WP_093152210.1">
    <property type="nucleotide sequence ID" value="NZ_FNEK01000010.1"/>
</dbReference>
<dbReference type="AlphaFoldDB" id="A0A1G8Q8V8"/>
<dbReference type="STRING" id="571298.SAMN04488026_101057"/>
<dbReference type="OrthoDB" id="9798693at2"/>
<proteinExistence type="predicted"/>
<dbReference type="InterPro" id="IPR027372">
    <property type="entry name" value="Phytase-like_dom"/>
</dbReference>
<sequence>MWRRIIVALIALACLFLAAGLAVREILPGNVTAISWKMESEHFGGWSALDLFPDGVGFLAISDAGAFTRGRLVRENGRLVAVEAGEPEWLKSDLGPWIYPFVEDAEGVSLESDGTFLVSYEGFSRVWRHDPDTPLPEQLVRSDAFNRMNPNGSLEALASLPDGTILTIPEKPKSKSTYPVYTYDGQSWQQPYSLSRKTGWNAVGADFGPDGWLYLLEREFVGFGFRSSIRRFDISQAEEILDGEMLYQSLPGRHGNLEGIAIWRDDAARIRAVMVSDNNFRPFLRTQIVEAVLDEGKPGPYRNSALANSHQ</sequence>
<evidence type="ECO:0000313" key="3">
    <source>
        <dbReference type="Proteomes" id="UP000199382"/>
    </source>
</evidence>
<organism evidence="2 3">
    <name type="scientific">Aliiruegeria lutimaris</name>
    <dbReference type="NCBI Taxonomy" id="571298"/>
    <lineage>
        <taxon>Bacteria</taxon>
        <taxon>Pseudomonadati</taxon>
        <taxon>Pseudomonadota</taxon>
        <taxon>Alphaproteobacteria</taxon>
        <taxon>Rhodobacterales</taxon>
        <taxon>Roseobacteraceae</taxon>
        <taxon>Aliiruegeria</taxon>
    </lineage>
</organism>
<dbReference type="InterPro" id="IPR014567">
    <property type="entry name" value="UCP031900"/>
</dbReference>
<name>A0A1G8Q8V8_9RHOB</name>
<dbReference type="EMBL" id="FNEK01000010">
    <property type="protein sequence ID" value="SDJ00540.1"/>
    <property type="molecule type" value="Genomic_DNA"/>
</dbReference>
<accession>A0A1G8Q8V8</accession>
<dbReference type="PIRSF" id="PIRSF031900">
    <property type="entry name" value="UCP031900"/>
    <property type="match status" value="1"/>
</dbReference>
<reference evidence="2 3" key="1">
    <citation type="submission" date="2016-10" db="EMBL/GenBank/DDBJ databases">
        <authorList>
            <person name="de Groot N.N."/>
        </authorList>
    </citation>
    <scope>NUCLEOTIDE SEQUENCE [LARGE SCALE GENOMIC DNA]</scope>
    <source>
        <strain evidence="2 3">DSM 25294</strain>
    </source>
</reference>
<dbReference type="Pfam" id="PF13449">
    <property type="entry name" value="Phytase-like"/>
    <property type="match status" value="1"/>
</dbReference>
<dbReference type="SUPFAM" id="SSF101898">
    <property type="entry name" value="NHL repeat"/>
    <property type="match status" value="1"/>
</dbReference>
<evidence type="ECO:0000259" key="1">
    <source>
        <dbReference type="Pfam" id="PF13449"/>
    </source>
</evidence>
<feature type="domain" description="Phytase-like" evidence="1">
    <location>
        <begin position="42"/>
        <end position="280"/>
    </location>
</feature>
<protein>
    <recommendedName>
        <fullName evidence="1">Phytase-like domain-containing protein</fullName>
    </recommendedName>
</protein>
<dbReference type="Proteomes" id="UP000199382">
    <property type="component" value="Unassembled WGS sequence"/>
</dbReference>